<dbReference type="InterPro" id="IPR036724">
    <property type="entry name" value="Cobalamin-bd_sf"/>
</dbReference>
<dbReference type="InterPro" id="IPR009061">
    <property type="entry name" value="DNA-bd_dom_put_sf"/>
</dbReference>
<dbReference type="InterPro" id="IPR000551">
    <property type="entry name" value="MerR-type_HTH_dom"/>
</dbReference>
<dbReference type="SMART" id="SM00422">
    <property type="entry name" value="HTH_MERR"/>
    <property type="match status" value="1"/>
</dbReference>
<feature type="region of interest" description="Disordered" evidence="2">
    <location>
        <begin position="74"/>
        <end position="120"/>
    </location>
</feature>
<dbReference type="Pfam" id="PF13411">
    <property type="entry name" value="MerR_1"/>
    <property type="match status" value="1"/>
</dbReference>
<dbReference type="RefSeq" id="WP_352986061.1">
    <property type="nucleotide sequence ID" value="NZ_JBEQNA010000003.1"/>
</dbReference>
<organism evidence="4 5">
    <name type="scientific">Nocardiopsis tropica</name>
    <dbReference type="NCBI Taxonomy" id="109330"/>
    <lineage>
        <taxon>Bacteria</taxon>
        <taxon>Bacillati</taxon>
        <taxon>Actinomycetota</taxon>
        <taxon>Actinomycetes</taxon>
        <taxon>Streptosporangiales</taxon>
        <taxon>Nocardiopsidaceae</taxon>
        <taxon>Nocardiopsis</taxon>
    </lineage>
</organism>
<proteinExistence type="predicted"/>
<gene>
    <name evidence="4" type="ORF">ABUK86_25560</name>
</gene>
<evidence type="ECO:0000313" key="4">
    <source>
        <dbReference type="EMBL" id="MES0837169.1"/>
    </source>
</evidence>
<dbReference type="EMBL" id="JBEQNB010000016">
    <property type="protein sequence ID" value="MES0837169.1"/>
    <property type="molecule type" value="Genomic_DNA"/>
</dbReference>
<dbReference type="Gene3D" id="1.10.1240.10">
    <property type="entry name" value="Methionine synthase domain"/>
    <property type="match status" value="1"/>
</dbReference>
<evidence type="ECO:0000259" key="3">
    <source>
        <dbReference type="PROSITE" id="PS50937"/>
    </source>
</evidence>
<dbReference type="PROSITE" id="PS50937">
    <property type="entry name" value="HTH_MERR_2"/>
    <property type="match status" value="1"/>
</dbReference>
<dbReference type="SUPFAM" id="SSF46955">
    <property type="entry name" value="Putative DNA-binding domain"/>
    <property type="match status" value="1"/>
</dbReference>
<evidence type="ECO:0000313" key="5">
    <source>
        <dbReference type="Proteomes" id="UP001432401"/>
    </source>
</evidence>
<protein>
    <submittedName>
        <fullName evidence="4">MerR family transcriptional regulator</fullName>
    </submittedName>
</protein>
<dbReference type="SUPFAM" id="SSF52242">
    <property type="entry name" value="Cobalamin (vitamin B12)-binding domain"/>
    <property type="match status" value="1"/>
</dbReference>
<name>A0ABV2A1X0_9ACTN</name>
<dbReference type="InterPro" id="IPR003759">
    <property type="entry name" value="Cbl-bd_cap"/>
</dbReference>
<dbReference type="Pfam" id="PF02607">
    <property type="entry name" value="B12-binding_2"/>
    <property type="match status" value="1"/>
</dbReference>
<accession>A0ABV2A1X0</accession>
<keyword evidence="5" id="KW-1185">Reference proteome</keyword>
<dbReference type="Gene3D" id="3.40.50.280">
    <property type="entry name" value="Cobalamin-binding domain"/>
    <property type="match status" value="1"/>
</dbReference>
<dbReference type="InterPro" id="IPR047057">
    <property type="entry name" value="MerR_fam"/>
</dbReference>
<evidence type="ECO:0000256" key="1">
    <source>
        <dbReference type="ARBA" id="ARBA00023125"/>
    </source>
</evidence>
<reference evidence="4 5" key="1">
    <citation type="submission" date="2024-06" db="EMBL/GenBank/DDBJ databases">
        <authorList>
            <person name="Bataeva Y.V."/>
            <person name="Grigorian L.N."/>
            <person name="Solomentsev V.I."/>
        </authorList>
    </citation>
    <scope>NUCLEOTIDE SEQUENCE [LARGE SCALE GENOMIC DNA]</scope>
    <source>
        <strain evidence="5">SCPM-O-B-12605 (RCAM04882)</strain>
    </source>
</reference>
<dbReference type="PANTHER" id="PTHR30204">
    <property type="entry name" value="REDOX-CYCLING DRUG-SENSING TRANSCRIPTIONAL ACTIVATOR SOXR"/>
    <property type="match status" value="1"/>
</dbReference>
<keyword evidence="1" id="KW-0238">DNA-binding</keyword>
<dbReference type="PANTHER" id="PTHR30204:SF97">
    <property type="entry name" value="MERR FAMILY REGULATORY PROTEIN"/>
    <property type="match status" value="1"/>
</dbReference>
<comment type="caution">
    <text evidence="4">The sequence shown here is derived from an EMBL/GenBank/DDBJ whole genome shotgun (WGS) entry which is preliminary data.</text>
</comment>
<dbReference type="Proteomes" id="UP001432401">
    <property type="component" value="Unassembled WGS sequence"/>
</dbReference>
<evidence type="ECO:0000256" key="2">
    <source>
        <dbReference type="SAM" id="MobiDB-lite"/>
    </source>
</evidence>
<feature type="domain" description="HTH merR-type" evidence="3">
    <location>
        <begin position="4"/>
        <end position="73"/>
    </location>
</feature>
<dbReference type="InterPro" id="IPR036594">
    <property type="entry name" value="Meth_synthase_dom"/>
</dbReference>
<sequence length="345" mass="35931">MSDALTPGATARLLGVAPSTLRSWDRRYGIGPRERSLGGHRRYAPADVARLRELCRLVGEGLPPASAARLALAPAPPVPAPRSAAHPRAGREGDAGAGSAVPGDRPAWRPGGDTLPLGRAGPTLQGIARAAMRLDADLVEALLEEALERHGVVAAWEELAMPLLYGMGRKWEDTLRYVEVEHLLSWCVSSALRRVPPPRGRDRGDGEAGAAARVRPTVLACGPHEMHCLPVEALAAALRERGTPHRMLGPCTPVEATVRAVRRTGPRAVVLWCRGGGTADAVALRSTLRAASATTQSTAVYTAGPGWRSVDAGPAPADGHLGSLADAVRVLAPGGPPPAPGPRGP</sequence>
<dbReference type="Gene3D" id="1.10.1660.10">
    <property type="match status" value="1"/>
</dbReference>